<proteinExistence type="predicted"/>
<gene>
    <name evidence="1" type="ORF">GOBAR_AA36921</name>
</gene>
<dbReference type="OrthoDB" id="998961at2759"/>
<name>A0A2P5VY67_GOSBA</name>
<evidence type="ECO:0000313" key="1">
    <source>
        <dbReference type="EMBL" id="PPR83791.1"/>
    </source>
</evidence>
<accession>A0A2P5VY67</accession>
<reference evidence="1 2" key="1">
    <citation type="submission" date="2015-01" db="EMBL/GenBank/DDBJ databases">
        <title>Genome of allotetraploid Gossypium barbadense reveals genomic plasticity and fiber elongation in cotton evolution.</title>
        <authorList>
            <person name="Chen X."/>
            <person name="Liu X."/>
            <person name="Zhao B."/>
            <person name="Zheng H."/>
            <person name="Hu Y."/>
            <person name="Lu G."/>
            <person name="Yang C."/>
            <person name="Chen J."/>
            <person name="Shan C."/>
            <person name="Zhang L."/>
            <person name="Zhou Y."/>
            <person name="Wang L."/>
            <person name="Guo W."/>
            <person name="Bai Y."/>
            <person name="Ruan J."/>
            <person name="Shangguan X."/>
            <person name="Mao Y."/>
            <person name="Jiang J."/>
            <person name="Zhu Y."/>
            <person name="Lei J."/>
            <person name="Kang H."/>
            <person name="Chen S."/>
            <person name="He X."/>
            <person name="Wang R."/>
            <person name="Wang Y."/>
            <person name="Chen J."/>
            <person name="Wang L."/>
            <person name="Yu S."/>
            <person name="Wang B."/>
            <person name="Wei J."/>
            <person name="Song S."/>
            <person name="Lu X."/>
            <person name="Gao Z."/>
            <person name="Gu W."/>
            <person name="Deng X."/>
            <person name="Ma D."/>
            <person name="Wang S."/>
            <person name="Liang W."/>
            <person name="Fang L."/>
            <person name="Cai C."/>
            <person name="Zhu X."/>
            <person name="Zhou B."/>
            <person name="Zhang Y."/>
            <person name="Chen Z."/>
            <person name="Xu S."/>
            <person name="Zhu R."/>
            <person name="Wang S."/>
            <person name="Zhang T."/>
            <person name="Zhao G."/>
        </authorList>
    </citation>
    <scope>NUCLEOTIDE SEQUENCE [LARGE SCALE GENOMIC DNA]</scope>
    <source>
        <strain evidence="2">cv. Xinhai21</strain>
        <tissue evidence="1">Leaf</tissue>
    </source>
</reference>
<dbReference type="Proteomes" id="UP000239757">
    <property type="component" value="Unassembled WGS sequence"/>
</dbReference>
<dbReference type="EMBL" id="KZ670172">
    <property type="protein sequence ID" value="PPR83791.1"/>
    <property type="molecule type" value="Genomic_DNA"/>
</dbReference>
<sequence>MRIHDTKQKQCHDELKDGTNHFKVGDKVLLDKMDPRIATSKFNANGATPFIVLNVFPYGTVEVDHSEFGTFKVNITRLKPYFINRIDSEKEEF</sequence>
<dbReference type="AlphaFoldDB" id="A0A2P5VY67"/>
<organism evidence="1 2">
    <name type="scientific">Gossypium barbadense</name>
    <name type="common">Sea Island cotton</name>
    <name type="synonym">Hibiscus barbadensis</name>
    <dbReference type="NCBI Taxonomy" id="3634"/>
    <lineage>
        <taxon>Eukaryota</taxon>
        <taxon>Viridiplantae</taxon>
        <taxon>Streptophyta</taxon>
        <taxon>Embryophyta</taxon>
        <taxon>Tracheophyta</taxon>
        <taxon>Spermatophyta</taxon>
        <taxon>Magnoliopsida</taxon>
        <taxon>eudicotyledons</taxon>
        <taxon>Gunneridae</taxon>
        <taxon>Pentapetalae</taxon>
        <taxon>rosids</taxon>
        <taxon>malvids</taxon>
        <taxon>Malvales</taxon>
        <taxon>Malvaceae</taxon>
        <taxon>Malvoideae</taxon>
        <taxon>Gossypium</taxon>
    </lineage>
</organism>
<evidence type="ECO:0000313" key="2">
    <source>
        <dbReference type="Proteomes" id="UP000239757"/>
    </source>
</evidence>
<protein>
    <submittedName>
        <fullName evidence="1">Uncharacterized protein</fullName>
    </submittedName>
</protein>